<evidence type="ECO:0000256" key="1">
    <source>
        <dbReference type="SAM" id="MobiDB-lite"/>
    </source>
</evidence>
<keyword evidence="3" id="KW-1185">Reference proteome</keyword>
<name>A0AAE0HU44_9PEZI</name>
<proteinExistence type="predicted"/>
<dbReference type="AlphaFoldDB" id="A0AAE0HU44"/>
<dbReference type="EMBL" id="JAUEDM010000008">
    <property type="protein sequence ID" value="KAK3312939.1"/>
    <property type="molecule type" value="Genomic_DNA"/>
</dbReference>
<evidence type="ECO:0000313" key="3">
    <source>
        <dbReference type="Proteomes" id="UP001283341"/>
    </source>
</evidence>
<dbReference type="Proteomes" id="UP001283341">
    <property type="component" value="Unassembled WGS sequence"/>
</dbReference>
<sequence length="264" mass="26810">MGNDQSRPRARRLLDQGNSDTSSLQSYSSRNLSGSLPSPTYGNSSPPQSLLSGRANGKTVGEGRGLLTSAYGGSGGECIAVGGTLDGDLAAYTSGSHGQAFASRHAAGARMGRSGALMSFSRRNRRVGGVPALRGSLTGGELESHINALSSAGLIDQSGPFVAVQGTNASASISARLGLANISVQSMTGHGLVTRNGKDIKVESSGSGSAGITGNIAWARDGDDLAVARLTNSASNSDGCGGCHLHHAYGSRKRHKPCGCKCHR</sequence>
<accession>A0AAE0HU44</accession>
<feature type="region of interest" description="Disordered" evidence="1">
    <location>
        <begin position="1"/>
        <end position="57"/>
    </location>
</feature>
<evidence type="ECO:0000313" key="2">
    <source>
        <dbReference type="EMBL" id="KAK3312939.1"/>
    </source>
</evidence>
<protein>
    <submittedName>
        <fullName evidence="2">Uncharacterized protein</fullName>
    </submittedName>
</protein>
<reference evidence="2" key="1">
    <citation type="journal article" date="2023" name="Mol. Phylogenet. Evol.">
        <title>Genome-scale phylogeny and comparative genomics of the fungal order Sordariales.</title>
        <authorList>
            <person name="Hensen N."/>
            <person name="Bonometti L."/>
            <person name="Westerberg I."/>
            <person name="Brannstrom I.O."/>
            <person name="Guillou S."/>
            <person name="Cros-Aarteil S."/>
            <person name="Calhoun S."/>
            <person name="Haridas S."/>
            <person name="Kuo A."/>
            <person name="Mondo S."/>
            <person name="Pangilinan J."/>
            <person name="Riley R."/>
            <person name="LaButti K."/>
            <person name="Andreopoulos B."/>
            <person name="Lipzen A."/>
            <person name="Chen C."/>
            <person name="Yan M."/>
            <person name="Daum C."/>
            <person name="Ng V."/>
            <person name="Clum A."/>
            <person name="Steindorff A."/>
            <person name="Ohm R.A."/>
            <person name="Martin F."/>
            <person name="Silar P."/>
            <person name="Natvig D.O."/>
            <person name="Lalanne C."/>
            <person name="Gautier V."/>
            <person name="Ament-Velasquez S.L."/>
            <person name="Kruys A."/>
            <person name="Hutchinson M.I."/>
            <person name="Powell A.J."/>
            <person name="Barry K."/>
            <person name="Miller A.N."/>
            <person name="Grigoriev I.V."/>
            <person name="Debuchy R."/>
            <person name="Gladieux P."/>
            <person name="Hiltunen Thoren M."/>
            <person name="Johannesson H."/>
        </authorList>
    </citation>
    <scope>NUCLEOTIDE SEQUENCE</scope>
    <source>
        <strain evidence="2">CBS 118394</strain>
    </source>
</reference>
<feature type="compositionally biased region" description="Polar residues" evidence="1">
    <location>
        <begin position="40"/>
        <end position="51"/>
    </location>
</feature>
<reference evidence="2" key="2">
    <citation type="submission" date="2023-06" db="EMBL/GenBank/DDBJ databases">
        <authorList>
            <consortium name="Lawrence Berkeley National Laboratory"/>
            <person name="Haridas S."/>
            <person name="Hensen N."/>
            <person name="Bonometti L."/>
            <person name="Westerberg I."/>
            <person name="Brannstrom I.O."/>
            <person name="Guillou S."/>
            <person name="Cros-Aarteil S."/>
            <person name="Calhoun S."/>
            <person name="Kuo A."/>
            <person name="Mondo S."/>
            <person name="Pangilinan J."/>
            <person name="Riley R."/>
            <person name="Labutti K."/>
            <person name="Andreopoulos B."/>
            <person name="Lipzen A."/>
            <person name="Chen C."/>
            <person name="Yanf M."/>
            <person name="Daum C."/>
            <person name="Ng V."/>
            <person name="Clum A."/>
            <person name="Steindorff A."/>
            <person name="Ohm R."/>
            <person name="Martin F."/>
            <person name="Silar P."/>
            <person name="Natvig D."/>
            <person name="Lalanne C."/>
            <person name="Gautier V."/>
            <person name="Ament-Velasquez S.L."/>
            <person name="Kruys A."/>
            <person name="Hutchinson M.I."/>
            <person name="Powell A.J."/>
            <person name="Barry K."/>
            <person name="Miller A.N."/>
            <person name="Grigoriev I.V."/>
            <person name="Debuchy R."/>
            <person name="Gladieux P."/>
            <person name="Thoren M.H."/>
            <person name="Johannesson H."/>
        </authorList>
    </citation>
    <scope>NUCLEOTIDE SEQUENCE</scope>
    <source>
        <strain evidence="2">CBS 118394</strain>
    </source>
</reference>
<gene>
    <name evidence="2" type="ORF">B0H66DRAFT_644075</name>
</gene>
<feature type="compositionally biased region" description="Low complexity" evidence="1">
    <location>
        <begin position="22"/>
        <end position="38"/>
    </location>
</feature>
<comment type="caution">
    <text evidence="2">The sequence shown here is derived from an EMBL/GenBank/DDBJ whole genome shotgun (WGS) entry which is preliminary data.</text>
</comment>
<organism evidence="2 3">
    <name type="scientific">Apodospora peruviana</name>
    <dbReference type="NCBI Taxonomy" id="516989"/>
    <lineage>
        <taxon>Eukaryota</taxon>
        <taxon>Fungi</taxon>
        <taxon>Dikarya</taxon>
        <taxon>Ascomycota</taxon>
        <taxon>Pezizomycotina</taxon>
        <taxon>Sordariomycetes</taxon>
        <taxon>Sordariomycetidae</taxon>
        <taxon>Sordariales</taxon>
        <taxon>Lasiosphaeriaceae</taxon>
        <taxon>Apodospora</taxon>
    </lineage>
</organism>